<keyword evidence="6" id="KW-1133">Transmembrane helix</keyword>
<evidence type="ECO:0000256" key="5">
    <source>
        <dbReference type="SAM" id="MobiDB-lite"/>
    </source>
</evidence>
<dbReference type="InterPro" id="IPR001680">
    <property type="entry name" value="WD40_rpt"/>
</dbReference>
<dbReference type="VEuPathDB" id="TriTrypDB:LdCL_250025100"/>
<comment type="caution">
    <text evidence="8">The sequence shown here is derived from an EMBL/GenBank/DDBJ whole genome shotgun (WGS) entry which is preliminary data.</text>
</comment>
<feature type="compositionally biased region" description="Polar residues" evidence="5">
    <location>
        <begin position="509"/>
        <end position="535"/>
    </location>
</feature>
<protein>
    <submittedName>
        <fullName evidence="8">WD domain, G-beta repeat family protein</fullName>
    </submittedName>
</protein>
<organism evidence="8 9">
    <name type="scientific">Leishmania donovani</name>
    <dbReference type="NCBI Taxonomy" id="5661"/>
    <lineage>
        <taxon>Eukaryota</taxon>
        <taxon>Discoba</taxon>
        <taxon>Euglenozoa</taxon>
        <taxon>Kinetoplastea</taxon>
        <taxon>Metakinetoplastina</taxon>
        <taxon>Trypanosomatida</taxon>
        <taxon>Trypanosomatidae</taxon>
        <taxon>Leishmaniinae</taxon>
        <taxon>Leishmania</taxon>
    </lineage>
</organism>
<dbReference type="Pfam" id="PF00400">
    <property type="entry name" value="WD40"/>
    <property type="match status" value="3"/>
</dbReference>
<dbReference type="PROSITE" id="PS00678">
    <property type="entry name" value="WD_REPEATS_1"/>
    <property type="match status" value="1"/>
</dbReference>
<dbReference type="AlphaFoldDB" id="A0A504WYJ8"/>
<gene>
    <name evidence="8" type="ORF">CGC21_8980</name>
</gene>
<evidence type="ECO:0000256" key="2">
    <source>
        <dbReference type="ARBA" id="ARBA00022737"/>
    </source>
</evidence>
<dbReference type="Gene3D" id="2.130.10.10">
    <property type="entry name" value="YVTN repeat-like/Quinoprotein amine dehydrogenase"/>
    <property type="match status" value="1"/>
</dbReference>
<evidence type="ECO:0000259" key="7">
    <source>
        <dbReference type="Pfam" id="PF04536"/>
    </source>
</evidence>
<dbReference type="InterPro" id="IPR007621">
    <property type="entry name" value="TPM_dom"/>
</dbReference>
<dbReference type="Proteomes" id="UP000318447">
    <property type="component" value="Unassembled WGS sequence"/>
</dbReference>
<dbReference type="VEuPathDB" id="TriTrypDB:LDHU3_25.2400"/>
<dbReference type="InterPro" id="IPR019775">
    <property type="entry name" value="WD40_repeat_CS"/>
</dbReference>
<evidence type="ECO:0000256" key="1">
    <source>
        <dbReference type="ARBA" id="ARBA00022574"/>
    </source>
</evidence>
<dbReference type="SMART" id="SM00320">
    <property type="entry name" value="WD40"/>
    <property type="match status" value="7"/>
</dbReference>
<keyword evidence="2" id="KW-0677">Repeat</keyword>
<dbReference type="InterPro" id="IPR015943">
    <property type="entry name" value="WD40/YVTN_repeat-like_dom_sf"/>
</dbReference>
<accession>A0A504WYJ8</accession>
<keyword evidence="6" id="KW-0472">Membrane</keyword>
<dbReference type="VEuPathDB" id="TriTrypDB:LdBPK_251940.1"/>
<evidence type="ECO:0000256" key="6">
    <source>
        <dbReference type="SAM" id="Phobius"/>
    </source>
</evidence>
<feature type="transmembrane region" description="Helical" evidence="6">
    <location>
        <begin position="267"/>
        <end position="286"/>
    </location>
</feature>
<dbReference type="Pfam" id="PF04536">
    <property type="entry name" value="TPM_phosphatase"/>
    <property type="match status" value="1"/>
</dbReference>
<keyword evidence="1 4" id="KW-0853">WD repeat</keyword>
<evidence type="ECO:0000256" key="4">
    <source>
        <dbReference type="PROSITE-ProRule" id="PRU00221"/>
    </source>
</evidence>
<feature type="repeat" description="WD" evidence="4">
    <location>
        <begin position="791"/>
        <end position="832"/>
    </location>
</feature>
<dbReference type="PROSITE" id="PS50294">
    <property type="entry name" value="WD_REPEATS_REGION"/>
    <property type="match status" value="2"/>
</dbReference>
<feature type="repeat" description="WD" evidence="4">
    <location>
        <begin position="703"/>
        <end position="744"/>
    </location>
</feature>
<evidence type="ECO:0000313" key="8">
    <source>
        <dbReference type="EMBL" id="TPP40798.1"/>
    </source>
</evidence>
<reference evidence="9" key="1">
    <citation type="submission" date="2019-02" db="EMBL/GenBank/DDBJ databases">
        <title>FDA dAtabase for Regulatory Grade micrObial Sequences (FDA-ARGOS): Supporting development and validation of Infectious Disease Dx tests.</title>
        <authorList>
            <person name="Duncan R."/>
            <person name="Fisher C."/>
            <person name="Tallon L."/>
            <person name="Sadzewicz L."/>
            <person name="Sengamalay N."/>
            <person name="Ott S."/>
            <person name="Godinez A."/>
            <person name="Nagaraj S."/>
            <person name="Vavikolanu K."/>
            <person name="Nadendla S."/>
            <person name="Aluvathingal J."/>
            <person name="Sichtig H."/>
        </authorList>
    </citation>
    <scope>NUCLEOTIDE SEQUENCE [LARGE SCALE GENOMIC DNA]</scope>
    <source>
        <strain evidence="9">FDAARGOS_361</strain>
    </source>
</reference>
<keyword evidence="6" id="KW-0812">Transmembrane</keyword>
<dbReference type="GO" id="GO:0000398">
    <property type="term" value="P:mRNA splicing, via spliceosome"/>
    <property type="evidence" value="ECO:0007669"/>
    <property type="project" value="InterPro"/>
</dbReference>
<feature type="region of interest" description="Disordered" evidence="5">
    <location>
        <begin position="642"/>
        <end position="665"/>
    </location>
</feature>
<dbReference type="FunFam" id="3.10.310.50:FF:000002">
    <property type="entry name" value="TLP18.3, Psb32 and MOLO-1 founding proteins of phosphatase, putative"/>
    <property type="match status" value="1"/>
</dbReference>
<dbReference type="InterPro" id="IPR036322">
    <property type="entry name" value="WD40_repeat_dom_sf"/>
</dbReference>
<dbReference type="PROSITE" id="PS50082">
    <property type="entry name" value="WD_REPEATS_2"/>
    <property type="match status" value="2"/>
</dbReference>
<feature type="region of interest" description="Disordered" evidence="5">
    <location>
        <begin position="496"/>
        <end position="535"/>
    </location>
</feature>
<dbReference type="VEuPathDB" id="TriTrypDB:LdCL_250025000"/>
<dbReference type="EMBL" id="RHLC01000018">
    <property type="protein sequence ID" value="TPP40798.1"/>
    <property type="molecule type" value="Genomic_DNA"/>
</dbReference>
<dbReference type="PANTHER" id="PTHR43979:SF1">
    <property type="entry name" value="PRE-MRNA-PROCESSING FACTOR 17"/>
    <property type="match status" value="1"/>
</dbReference>
<dbReference type="VEuPathDB" id="TriTrypDB:LdBPK_251930.1"/>
<feature type="domain" description="TPM" evidence="7">
    <location>
        <begin position="109"/>
        <end position="231"/>
    </location>
</feature>
<evidence type="ECO:0000256" key="3">
    <source>
        <dbReference type="ARBA" id="ARBA00022980"/>
    </source>
</evidence>
<dbReference type="InterPro" id="IPR032847">
    <property type="entry name" value="PRPF17"/>
</dbReference>
<keyword evidence="3" id="KW-0687">Ribonucleoprotein</keyword>
<dbReference type="Gene3D" id="3.10.310.50">
    <property type="match status" value="1"/>
</dbReference>
<dbReference type="GO" id="GO:0003729">
    <property type="term" value="F:mRNA binding"/>
    <property type="evidence" value="ECO:0007669"/>
    <property type="project" value="TreeGrafter"/>
</dbReference>
<proteinExistence type="predicted"/>
<sequence length="959" mass="105717">MWRRCSTVAAVRLPCAGISDGSNTTAVAASSSPSSPLFTSRRHAGFDLLSPLSKLGQSRDLAADLKAGRQRNNREIVASFEKMQTMDEIHYRKTQRPWELVPRYAKKRVTDLVGILSSEDRMEIEQAIDKMQSLCKTDMYVVLVPTVGYTTSKAFANSIFFDWAIGEPNGNGLLLVIAQREATVQLISGLSIEEYFDNNFLAPAVREVFQPLVRDGKPSQATVQLVYAIARQAQEMHMRWEKGLLTLPTRNKVRFVGKTVRYGVKQVPYLVAGVLFFTACTAWLVSQLLDTVCPKCHHLMSRVRDDATLQKLMTRGQYLELMNGCAYYRVWKCPHCADGHSVVLCSRDMHQNTKCLQCMDCQYYTCSLEKDIIKLPSKREDGLKKLTYSCANCHIGREVLLPLYRPLTIDTEKHWYDFLVEGNPKSKIALTKRPQLPWMFPTDRPPTPADMARLQAFGAEGRAEAELATDVYLHSLMKRRSDSVAELLALYTSPEDARKAYPDPPPSLLQVTDDASSANTEKASEAATGTGSPSSCAMAQALKRARRENAAAALSASSCAAAAATAAARPVPAVDGPPTAVFVNGVERVNYLGKSFLEPPSSVLEHEQSTKQKACQPPRTMRGVFKVPEGCEAAPNAASAPASSSFLADHGGSSGGERRSGKASGVQQLRWAPPAYGHLLFSGDIGGQCRLWNASTRQLLATFAAHSQPIKSLEVTTNAAIMSTGSVDGTVAMWDVEAGVCTHVLTNPDSLPVVQHLHHPSDEAHLLLAAVDKKVVLYDVRVGCSKYQREYTGHMGTIFNLTLLSNGSKMLTTSEDRTLRTWDYRSPVQIKQFADAAMHAITHVLHHPTQPEFLAAQSLNNKVIVFRDDGGGRLRLLHDCEFTGHTISGTRCQLSFSHDGRYLSSGDIGGKLYVWDWAAKKLEKSFKAHAQMLVSHLWHPIEPTKVVTAAWDGHIRSWV</sequence>
<evidence type="ECO:0000313" key="9">
    <source>
        <dbReference type="Proteomes" id="UP000318447"/>
    </source>
</evidence>
<dbReference type="GO" id="GO:0005840">
    <property type="term" value="C:ribosome"/>
    <property type="evidence" value="ECO:0007669"/>
    <property type="project" value="UniProtKB-KW"/>
</dbReference>
<dbReference type="VEuPathDB" id="TriTrypDB:LDHU3_25.2390"/>
<dbReference type="GO" id="GO:0071013">
    <property type="term" value="C:catalytic step 2 spliceosome"/>
    <property type="evidence" value="ECO:0007669"/>
    <property type="project" value="InterPro"/>
</dbReference>
<dbReference type="PANTHER" id="PTHR43979">
    <property type="entry name" value="PRE-MRNA-PROCESSING FACTOR 17"/>
    <property type="match status" value="1"/>
</dbReference>
<dbReference type="SUPFAM" id="SSF50978">
    <property type="entry name" value="WD40 repeat-like"/>
    <property type="match status" value="1"/>
</dbReference>
<name>A0A504WYJ8_LEIDO</name>
<keyword evidence="3" id="KW-0689">Ribosomal protein</keyword>